<name>A0A4P9YA61_ROZAC</name>
<gene>
    <name evidence="1" type="ORF">ROZALSC1DRAFT_26130</name>
</gene>
<organism evidence="1 2">
    <name type="scientific">Rozella allomycis (strain CSF55)</name>
    <dbReference type="NCBI Taxonomy" id="988480"/>
    <lineage>
        <taxon>Eukaryota</taxon>
        <taxon>Fungi</taxon>
        <taxon>Fungi incertae sedis</taxon>
        <taxon>Cryptomycota</taxon>
        <taxon>Cryptomycota incertae sedis</taxon>
        <taxon>Rozella</taxon>
    </lineage>
</organism>
<evidence type="ECO:0000313" key="2">
    <source>
        <dbReference type="Proteomes" id="UP000281549"/>
    </source>
</evidence>
<evidence type="ECO:0000313" key="1">
    <source>
        <dbReference type="EMBL" id="RKP15722.1"/>
    </source>
</evidence>
<reference evidence="2" key="1">
    <citation type="journal article" date="2018" name="Nat. Microbiol.">
        <title>Leveraging single-cell genomics to expand the fungal tree of life.</title>
        <authorList>
            <person name="Ahrendt S.R."/>
            <person name="Quandt C.A."/>
            <person name="Ciobanu D."/>
            <person name="Clum A."/>
            <person name="Salamov A."/>
            <person name="Andreopoulos B."/>
            <person name="Cheng J.F."/>
            <person name="Woyke T."/>
            <person name="Pelin A."/>
            <person name="Henrissat B."/>
            <person name="Reynolds N.K."/>
            <person name="Benny G.L."/>
            <person name="Smith M.E."/>
            <person name="James T.Y."/>
            <person name="Grigoriev I.V."/>
        </authorList>
    </citation>
    <scope>NUCLEOTIDE SEQUENCE [LARGE SCALE GENOMIC DNA]</scope>
    <source>
        <strain evidence="2">CSF55</strain>
    </source>
</reference>
<dbReference type="AlphaFoldDB" id="A0A4P9YA61"/>
<proteinExistence type="predicted"/>
<dbReference type="Proteomes" id="UP000281549">
    <property type="component" value="Unassembled WGS sequence"/>
</dbReference>
<feature type="non-terminal residue" evidence="1">
    <location>
        <position position="157"/>
    </location>
</feature>
<protein>
    <submittedName>
        <fullName evidence="1">Uncharacterized protein</fullName>
    </submittedName>
</protein>
<accession>A0A4P9YA61</accession>
<sequence length="157" mass="17647">SFGPQDLDHESHATGKCVPGDTRMLRVDETQIIHVHFLICFYCASRNRKYVIALPLIGICKWPEKGGPLNLIMFNRLLRDGMSVNDLKCVDWFIINIGTSCFNFCCVPSLLTGIFKVLDSDNKARRAVSFRTRESRSFCSSGITISSAFSKGLNLYT</sequence>
<dbReference type="EMBL" id="ML007920">
    <property type="protein sequence ID" value="RKP15722.1"/>
    <property type="molecule type" value="Genomic_DNA"/>
</dbReference>
<feature type="non-terminal residue" evidence="1">
    <location>
        <position position="1"/>
    </location>
</feature>